<protein>
    <recommendedName>
        <fullName evidence="1">DUF6933 domain-containing protein</fullName>
    </recommendedName>
</protein>
<gene>
    <name evidence="2" type="ORF">BW733_16670</name>
</gene>
<sequence length="174" mass="19170">MSRVTTVRATRKLLQRLGPTTPDPPASTSLLGDWYATYLPWRPRQIALLINERTLLPLLMPLAPARTLLQRFPDHLAELLNAHHTPPHVNAAEVAAARHTNLATTANRSLVGSLNEFAFLAEHHRDRAEPLDLLGLSLKLSRVPCGPLFKRHVSPDRELAALIHDLPPGGPALS</sequence>
<organism evidence="2 3">
    <name type="scientific">Tessaracoccus flavescens</name>
    <dbReference type="NCBI Taxonomy" id="399497"/>
    <lineage>
        <taxon>Bacteria</taxon>
        <taxon>Bacillati</taxon>
        <taxon>Actinomycetota</taxon>
        <taxon>Actinomycetes</taxon>
        <taxon>Propionibacteriales</taxon>
        <taxon>Propionibacteriaceae</taxon>
        <taxon>Tessaracoccus</taxon>
    </lineage>
</organism>
<dbReference type="InterPro" id="IPR053864">
    <property type="entry name" value="DUF6933"/>
</dbReference>
<proteinExistence type="predicted"/>
<accession>A0A1Q2D160</accession>
<evidence type="ECO:0000313" key="3">
    <source>
        <dbReference type="Proteomes" id="UP000188235"/>
    </source>
</evidence>
<evidence type="ECO:0000313" key="2">
    <source>
        <dbReference type="EMBL" id="AQP52210.1"/>
    </source>
</evidence>
<dbReference type="Proteomes" id="UP000188235">
    <property type="component" value="Chromosome"/>
</dbReference>
<feature type="domain" description="DUF6933" evidence="1">
    <location>
        <begin position="7"/>
        <end position="158"/>
    </location>
</feature>
<dbReference type="STRING" id="399497.BW733_16670"/>
<dbReference type="EMBL" id="CP019607">
    <property type="protein sequence ID" value="AQP52210.1"/>
    <property type="molecule type" value="Genomic_DNA"/>
</dbReference>
<evidence type="ECO:0000259" key="1">
    <source>
        <dbReference type="Pfam" id="PF22016"/>
    </source>
</evidence>
<dbReference type="KEGG" id="tfa:BW733_16670"/>
<name>A0A1Q2D160_9ACTN</name>
<keyword evidence="3" id="KW-1185">Reference proteome</keyword>
<dbReference type="AlphaFoldDB" id="A0A1Q2D160"/>
<reference evidence="2 3" key="1">
    <citation type="journal article" date="2008" name="Int. J. Syst. Evol. Microbiol.">
        <title>Tessaracoccus flavescens sp. nov., isolated from marine sediment.</title>
        <authorList>
            <person name="Lee D.W."/>
            <person name="Lee S.D."/>
        </authorList>
    </citation>
    <scope>NUCLEOTIDE SEQUENCE [LARGE SCALE GENOMIC DNA]</scope>
    <source>
        <strain evidence="2 3">SST-39T</strain>
    </source>
</reference>
<dbReference type="Pfam" id="PF22016">
    <property type="entry name" value="DUF6933"/>
    <property type="match status" value="1"/>
</dbReference>